<feature type="transmembrane region" description="Helical" evidence="11">
    <location>
        <begin position="181"/>
        <end position="203"/>
    </location>
</feature>
<evidence type="ECO:0000313" key="12">
    <source>
        <dbReference type="EMBL" id="VEH06701.1"/>
    </source>
</evidence>
<dbReference type="EMBL" id="LR134377">
    <property type="protein sequence ID" value="VEH06701.1"/>
    <property type="molecule type" value="Genomic_DNA"/>
</dbReference>
<keyword evidence="2" id="KW-0813">Transport</keyword>
<dbReference type="GO" id="GO:0005886">
    <property type="term" value="C:plasma membrane"/>
    <property type="evidence" value="ECO:0007669"/>
    <property type="project" value="UniProtKB-SubCell"/>
</dbReference>
<dbReference type="PANTHER" id="PTHR30341">
    <property type="entry name" value="SODIUM ION/PROTON ANTIPORTER NHAA-RELATED"/>
    <property type="match status" value="1"/>
</dbReference>
<feature type="transmembrane region" description="Helical" evidence="11">
    <location>
        <begin position="110"/>
        <end position="130"/>
    </location>
</feature>
<feature type="transmembrane region" description="Helical" evidence="11">
    <location>
        <begin position="28"/>
        <end position="56"/>
    </location>
</feature>
<keyword evidence="8" id="KW-0406">Ion transport</keyword>
<keyword evidence="6 11" id="KW-1133">Transmembrane helix</keyword>
<comment type="subcellular location">
    <subcellularLocation>
        <location evidence="1">Cell inner membrane</location>
        <topology evidence="1">Multi-pass membrane protein</topology>
    </subcellularLocation>
</comment>
<proteinExistence type="predicted"/>
<dbReference type="SUPFAM" id="SSF52833">
    <property type="entry name" value="Thioredoxin-like"/>
    <property type="match status" value="1"/>
</dbReference>
<evidence type="ECO:0000256" key="11">
    <source>
        <dbReference type="SAM" id="Phobius"/>
    </source>
</evidence>
<evidence type="ECO:0000256" key="4">
    <source>
        <dbReference type="ARBA" id="ARBA00022475"/>
    </source>
</evidence>
<keyword evidence="9 11" id="KW-0472">Membrane</keyword>
<evidence type="ECO:0000256" key="8">
    <source>
        <dbReference type="ARBA" id="ARBA00023065"/>
    </source>
</evidence>
<evidence type="ECO:0000256" key="2">
    <source>
        <dbReference type="ARBA" id="ARBA00022448"/>
    </source>
</evidence>
<keyword evidence="4" id="KW-1003">Cell membrane</keyword>
<keyword evidence="5 11" id="KW-0812">Transmembrane</keyword>
<reference evidence="12 13" key="1">
    <citation type="submission" date="2018-12" db="EMBL/GenBank/DDBJ databases">
        <authorList>
            <consortium name="Pathogen Informatics"/>
        </authorList>
    </citation>
    <scope>NUCLEOTIDE SEQUENCE [LARGE SCALE GENOMIC DNA]</scope>
    <source>
        <strain evidence="12 13">NCTC949</strain>
    </source>
</reference>
<accession>A0AB38VSD0</accession>
<keyword evidence="7" id="KW-0915">Sodium</keyword>
<dbReference type="Proteomes" id="UP000271380">
    <property type="component" value="Chromosome"/>
</dbReference>
<name>A0AB38VSD0_9CORY</name>
<dbReference type="GO" id="GO:0015385">
    <property type="term" value="F:sodium:proton antiporter activity"/>
    <property type="evidence" value="ECO:0007669"/>
    <property type="project" value="TreeGrafter"/>
</dbReference>
<evidence type="ECO:0000256" key="6">
    <source>
        <dbReference type="ARBA" id="ARBA00022989"/>
    </source>
</evidence>
<evidence type="ECO:0000256" key="5">
    <source>
        <dbReference type="ARBA" id="ARBA00022692"/>
    </source>
</evidence>
<dbReference type="Gene3D" id="1.20.1530.10">
    <property type="entry name" value="Na+/H+ antiporter like domain"/>
    <property type="match status" value="1"/>
</dbReference>
<dbReference type="AlphaFoldDB" id="A0AB38VSD0"/>
<dbReference type="Gene3D" id="3.40.30.10">
    <property type="entry name" value="Glutaredoxin"/>
    <property type="match status" value="1"/>
</dbReference>
<feature type="transmembrane region" description="Helical" evidence="11">
    <location>
        <begin position="209"/>
        <end position="231"/>
    </location>
</feature>
<evidence type="ECO:0000256" key="9">
    <source>
        <dbReference type="ARBA" id="ARBA00023136"/>
    </source>
</evidence>
<organism evidence="12 13">
    <name type="scientific">Corynebacterium kutscheri</name>
    <dbReference type="NCBI Taxonomy" id="35755"/>
    <lineage>
        <taxon>Bacteria</taxon>
        <taxon>Bacillati</taxon>
        <taxon>Actinomycetota</taxon>
        <taxon>Actinomycetes</taxon>
        <taxon>Mycobacteriales</taxon>
        <taxon>Corynebacteriaceae</taxon>
        <taxon>Corynebacterium</taxon>
    </lineage>
</organism>
<dbReference type="Pfam" id="PF06965">
    <property type="entry name" value="Na_H_antiport_1"/>
    <property type="match status" value="1"/>
</dbReference>
<evidence type="ECO:0000313" key="13">
    <source>
        <dbReference type="Proteomes" id="UP000271380"/>
    </source>
</evidence>
<keyword evidence="10" id="KW-0739">Sodium transport</keyword>
<sequence>MVALSLVGLGLAATWLLTRMHVWRVFPYLLLAVFTWAAMYFAGVHATLAGVLLALIMPVTMPHEYYVGNVKRLLDLYKQAPAASVAAVARDALSHALPINQRLSYLLPPYVNYFVVPLFALANAGVTISAETLSSTFSSKLFWGVIAGLVIGKLVGVFLGAVLVLQFLPASRLPGLDMPRIAGVAALSGMGFTISLLVANLALDDQTLNAQASAGVLLASLLAFALASLIFKIGDKVSPLSVPDGEVLPRGFNAEVDHYVGKKEAPIHFVVYNNFSYPGRYRLADALHRAIEIAGKDDRVSYTCRYMVSDEIGQYIAGCLEYADTEGKYWEFHNRIVEVSGELDVDALEDIAKETGIDVKKMKAEVGSGKFDARIHYDQIDVPKDYESMEPIMFLQGKRVHHLINDWSIAQRVRDEIEKLDSLVTEAK</sequence>
<evidence type="ECO:0000256" key="1">
    <source>
        <dbReference type="ARBA" id="ARBA00004429"/>
    </source>
</evidence>
<evidence type="ECO:0000256" key="7">
    <source>
        <dbReference type="ARBA" id="ARBA00023053"/>
    </source>
</evidence>
<dbReference type="PANTHER" id="PTHR30341:SF0">
    <property type="entry name" value="NA(+)_H(+) ANTIPORTER NHAA"/>
    <property type="match status" value="1"/>
</dbReference>
<protein>
    <submittedName>
        <fullName evidence="12">Na+/H+ antiporter</fullName>
    </submittedName>
</protein>
<evidence type="ECO:0000256" key="10">
    <source>
        <dbReference type="ARBA" id="ARBA00023201"/>
    </source>
</evidence>
<feature type="transmembrane region" description="Helical" evidence="11">
    <location>
        <begin position="142"/>
        <end position="169"/>
    </location>
</feature>
<dbReference type="GO" id="GO:0006885">
    <property type="term" value="P:regulation of pH"/>
    <property type="evidence" value="ECO:0007669"/>
    <property type="project" value="InterPro"/>
</dbReference>
<dbReference type="InterPro" id="IPR023171">
    <property type="entry name" value="Na/H_antiporter_dom_sf"/>
</dbReference>
<dbReference type="InterPro" id="IPR004670">
    <property type="entry name" value="NhaA"/>
</dbReference>
<evidence type="ECO:0000256" key="3">
    <source>
        <dbReference type="ARBA" id="ARBA00022449"/>
    </source>
</evidence>
<gene>
    <name evidence="12" type="primary">nhaA_2</name>
    <name evidence="12" type="ORF">NCTC949_01263</name>
</gene>
<keyword evidence="3" id="KW-0050">Antiport</keyword>
<dbReference type="InterPro" id="IPR036249">
    <property type="entry name" value="Thioredoxin-like_sf"/>
</dbReference>